<gene>
    <name evidence="4" type="ORF">DMN91_001314</name>
    <name evidence="3" type="ORF">X777_05499</name>
</gene>
<feature type="compositionally biased region" description="Basic and acidic residues" evidence="1">
    <location>
        <begin position="270"/>
        <end position="297"/>
    </location>
</feature>
<feature type="signal peptide" evidence="2">
    <location>
        <begin position="1"/>
        <end position="21"/>
    </location>
</feature>
<keyword evidence="5" id="KW-1185">Reference proteome</keyword>
<dbReference type="EMBL" id="KK107242">
    <property type="protein sequence ID" value="EZA54520.1"/>
    <property type="molecule type" value="Genomic_DNA"/>
</dbReference>
<evidence type="ECO:0000313" key="6">
    <source>
        <dbReference type="Proteomes" id="UP000279307"/>
    </source>
</evidence>
<dbReference type="OrthoDB" id="7555434at2759"/>
<feature type="compositionally biased region" description="Basic and acidic residues" evidence="1">
    <location>
        <begin position="188"/>
        <end position="205"/>
    </location>
</feature>
<evidence type="ECO:0000313" key="5">
    <source>
        <dbReference type="Proteomes" id="UP000053097"/>
    </source>
</evidence>
<dbReference type="Proteomes" id="UP000053097">
    <property type="component" value="Unassembled WGS sequence"/>
</dbReference>
<evidence type="ECO:0000313" key="3">
    <source>
        <dbReference type="EMBL" id="EZA54520.1"/>
    </source>
</evidence>
<sequence length="494" mass="56409">MLAYQVLFLAATISSTSIVLTDILVQPGYEHLYRSNQYNHQPVLQYNRMSSPTERHAEQLTTQQLMQHHPEVHTYPYYRMYHNPAPLNLAISHQSHHFTYLPKPAGHLHYMKVKGYGHTQHPMFVGLPYPLTVCHQYRRSCKSDPTGTESSESTTTKHEDEVATKPSLIDVKHSAVNDSLLPENEPTDTDKKRVENRQSKNDHAITRPFLFGLNPERMYPRYRQIESLNATKQSFFKALPTTLNTPKLLDKQSAANSAQSIEPTQILSTTEREQDQKESYIKQEDHCTRNMFSKDLENSSSPTQTSSIEESSDEEPLSAEPETAIIIRIPCVSGNQSHTSFVVEFEVADFEELKSGISVTAARHDEALSGSDKIIDSPNLNTVNVPFATQTFYVLSNKHIAPFATYYKGYDYSYSTNPDYIIYKTAYTRDNLASTDTMTLLDVSRVQQFSDRYNYPTKMKYVPLPETRKYYYVTPATTSSHVPLYQLIISKALL</sequence>
<evidence type="ECO:0000256" key="1">
    <source>
        <dbReference type="SAM" id="MobiDB-lite"/>
    </source>
</evidence>
<reference evidence="3 5" key="1">
    <citation type="journal article" date="2014" name="Curr. Biol.">
        <title>The genome of the clonal raider ant Cerapachys biroi.</title>
        <authorList>
            <person name="Oxley P.R."/>
            <person name="Ji L."/>
            <person name="Fetter-Pruneda I."/>
            <person name="McKenzie S.K."/>
            <person name="Li C."/>
            <person name="Hu H."/>
            <person name="Zhang G."/>
            <person name="Kronauer D.J."/>
        </authorList>
    </citation>
    <scope>NUCLEOTIDE SEQUENCE [LARGE SCALE GENOMIC DNA]</scope>
</reference>
<dbReference type="EMBL" id="QOIP01000001">
    <property type="protein sequence ID" value="RLU27510.1"/>
    <property type="molecule type" value="Genomic_DNA"/>
</dbReference>
<reference evidence="4" key="3">
    <citation type="submission" date="2018-07" db="EMBL/GenBank/DDBJ databases">
        <authorList>
            <person name="Mckenzie S.K."/>
            <person name="Kronauer D.J.C."/>
        </authorList>
    </citation>
    <scope>NUCLEOTIDE SEQUENCE</scope>
    <source>
        <strain evidence="4">Clonal line C1</strain>
    </source>
</reference>
<feature type="compositionally biased region" description="Polar residues" evidence="1">
    <location>
        <begin position="298"/>
        <end position="309"/>
    </location>
</feature>
<organism evidence="3 5">
    <name type="scientific">Ooceraea biroi</name>
    <name type="common">Clonal raider ant</name>
    <name type="synonym">Cerapachys biroi</name>
    <dbReference type="NCBI Taxonomy" id="2015173"/>
    <lineage>
        <taxon>Eukaryota</taxon>
        <taxon>Metazoa</taxon>
        <taxon>Ecdysozoa</taxon>
        <taxon>Arthropoda</taxon>
        <taxon>Hexapoda</taxon>
        <taxon>Insecta</taxon>
        <taxon>Pterygota</taxon>
        <taxon>Neoptera</taxon>
        <taxon>Endopterygota</taxon>
        <taxon>Hymenoptera</taxon>
        <taxon>Apocrita</taxon>
        <taxon>Aculeata</taxon>
        <taxon>Formicoidea</taxon>
        <taxon>Formicidae</taxon>
        <taxon>Dorylinae</taxon>
        <taxon>Ooceraea</taxon>
    </lineage>
</organism>
<evidence type="ECO:0008006" key="7">
    <source>
        <dbReference type="Google" id="ProtNLM"/>
    </source>
</evidence>
<feature type="chain" id="PRO_5035982799" description="DUF4794 domain-containing protein" evidence="2">
    <location>
        <begin position="22"/>
        <end position="494"/>
    </location>
</feature>
<proteinExistence type="predicted"/>
<feature type="region of interest" description="Disordered" evidence="1">
    <location>
        <begin position="141"/>
        <end position="206"/>
    </location>
</feature>
<protein>
    <recommendedName>
        <fullName evidence="7">DUF4794 domain-containing protein</fullName>
    </recommendedName>
</protein>
<evidence type="ECO:0000256" key="2">
    <source>
        <dbReference type="SAM" id="SignalP"/>
    </source>
</evidence>
<keyword evidence="2" id="KW-0732">Signal</keyword>
<accession>A0A026WEJ7</accession>
<name>A0A026WEJ7_OOCBI</name>
<evidence type="ECO:0000313" key="4">
    <source>
        <dbReference type="EMBL" id="RLU27510.1"/>
    </source>
</evidence>
<dbReference type="Proteomes" id="UP000279307">
    <property type="component" value="Chromosome 1"/>
</dbReference>
<feature type="compositionally biased region" description="Polar residues" evidence="1">
    <location>
        <begin position="254"/>
        <end position="269"/>
    </location>
</feature>
<reference evidence="4 6" key="2">
    <citation type="journal article" date="2018" name="Genome Res.">
        <title>The genomic architecture and molecular evolution of ant odorant receptors.</title>
        <authorList>
            <person name="McKenzie S.K."/>
            <person name="Kronauer D.J.C."/>
        </authorList>
    </citation>
    <scope>NUCLEOTIDE SEQUENCE [LARGE SCALE GENOMIC DNA]</scope>
    <source>
        <strain evidence="4">Clonal line C1</strain>
    </source>
</reference>
<dbReference type="AlphaFoldDB" id="A0A026WEJ7"/>
<feature type="region of interest" description="Disordered" evidence="1">
    <location>
        <begin position="254"/>
        <end position="320"/>
    </location>
</feature>